<dbReference type="InterPro" id="IPR011993">
    <property type="entry name" value="PH-like_dom_sf"/>
</dbReference>
<dbReference type="Pfam" id="PF07289">
    <property type="entry name" value="BBL5"/>
    <property type="match status" value="1"/>
</dbReference>
<feature type="domain" description="BBSome complex member BBS5 PH" evidence="11">
    <location>
        <begin position="170"/>
        <end position="224"/>
    </location>
</feature>
<keyword evidence="4" id="KW-1003">Cell membrane</keyword>
<dbReference type="PANTHER" id="PTHR21351:SF0">
    <property type="entry name" value="BARDET-BIEDL SYNDROME 5 PROTEIN"/>
    <property type="match status" value="1"/>
</dbReference>
<dbReference type="GO" id="GO:0032266">
    <property type="term" value="F:phosphatidylinositol-3-phosphate binding"/>
    <property type="evidence" value="ECO:0007669"/>
    <property type="project" value="TreeGrafter"/>
</dbReference>
<evidence type="ECO:0000256" key="5">
    <source>
        <dbReference type="ARBA" id="ARBA00022490"/>
    </source>
</evidence>
<dbReference type="InParanoid" id="F2TYE0"/>
<dbReference type="GO" id="GO:0060170">
    <property type="term" value="C:ciliary membrane"/>
    <property type="evidence" value="ECO:0007669"/>
    <property type="project" value="UniProtKB-SubCell"/>
</dbReference>
<accession>F2TYE0</accession>
<keyword evidence="9" id="KW-0966">Cell projection</keyword>
<dbReference type="InterPro" id="IPR006606">
    <property type="entry name" value="BBL5"/>
</dbReference>
<comment type="subcellular location">
    <subcellularLocation>
        <location evidence="1">Cell projection</location>
        <location evidence="1">Cilium membrane</location>
    </subcellularLocation>
    <subcellularLocation>
        <location evidence="2">Cytoplasm</location>
        <location evidence="2">Cytoskeleton</location>
        <location evidence="2">Microtubule organizing center</location>
        <location evidence="2">Centrosome</location>
        <location evidence="2">Centriolar satellite</location>
    </subcellularLocation>
</comment>
<protein>
    <recommendedName>
        <fullName evidence="10">BBSome complex member BBS5</fullName>
    </recommendedName>
</protein>
<feature type="domain" description="BBSome complex member BBS5 PH" evidence="11">
    <location>
        <begin position="38"/>
        <end position="92"/>
    </location>
</feature>
<evidence type="ECO:0000256" key="10">
    <source>
        <dbReference type="ARBA" id="ARBA00047191"/>
    </source>
</evidence>
<dbReference type="eggNOG" id="ENOG502QR2Z">
    <property type="taxonomic scope" value="Eukaryota"/>
</dbReference>
<evidence type="ECO:0000256" key="4">
    <source>
        <dbReference type="ARBA" id="ARBA00022475"/>
    </source>
</evidence>
<dbReference type="SUPFAM" id="SSF50729">
    <property type="entry name" value="PH domain-like"/>
    <property type="match status" value="1"/>
</dbReference>
<keyword evidence="8" id="KW-0206">Cytoskeleton</keyword>
<evidence type="ECO:0000256" key="9">
    <source>
        <dbReference type="ARBA" id="ARBA00023273"/>
    </source>
</evidence>
<evidence type="ECO:0000256" key="2">
    <source>
        <dbReference type="ARBA" id="ARBA00004607"/>
    </source>
</evidence>
<dbReference type="GO" id="GO:0034464">
    <property type="term" value="C:BBSome"/>
    <property type="evidence" value="ECO:0007669"/>
    <property type="project" value="InterPro"/>
</dbReference>
<organism evidence="13">
    <name type="scientific">Salpingoeca rosetta (strain ATCC 50818 / BSB-021)</name>
    <dbReference type="NCBI Taxonomy" id="946362"/>
    <lineage>
        <taxon>Eukaryota</taxon>
        <taxon>Choanoflagellata</taxon>
        <taxon>Craspedida</taxon>
        <taxon>Salpingoecidae</taxon>
        <taxon>Salpingoeca</taxon>
    </lineage>
</organism>
<keyword evidence="13" id="KW-1185">Reference proteome</keyword>
<dbReference type="KEGG" id="sre:PTSG_01591"/>
<keyword evidence="7" id="KW-0472">Membrane</keyword>
<dbReference type="GO" id="GO:0060271">
    <property type="term" value="P:cilium assembly"/>
    <property type="evidence" value="ECO:0007669"/>
    <property type="project" value="TreeGrafter"/>
</dbReference>
<dbReference type="OMA" id="PNFGIQY"/>
<dbReference type="EMBL" id="GL832957">
    <property type="protein sequence ID" value="EGD78614.1"/>
    <property type="molecule type" value="Genomic_DNA"/>
</dbReference>
<dbReference type="GO" id="GO:0034451">
    <property type="term" value="C:centriolar satellite"/>
    <property type="evidence" value="ECO:0007669"/>
    <property type="project" value="UniProtKB-SubCell"/>
</dbReference>
<keyword evidence="6" id="KW-0969">Cilium</keyword>
<evidence type="ECO:0000313" key="13">
    <source>
        <dbReference type="Proteomes" id="UP000007799"/>
    </source>
</evidence>
<dbReference type="STRING" id="946362.F2TYE0"/>
<evidence type="ECO:0000256" key="6">
    <source>
        <dbReference type="ARBA" id="ARBA00023069"/>
    </source>
</evidence>
<dbReference type="GO" id="GO:0036064">
    <property type="term" value="C:ciliary basal body"/>
    <property type="evidence" value="ECO:0007669"/>
    <property type="project" value="TreeGrafter"/>
</dbReference>
<evidence type="ECO:0000313" key="12">
    <source>
        <dbReference type="EMBL" id="EGD78614.1"/>
    </source>
</evidence>
<dbReference type="GeneID" id="16078168"/>
<gene>
    <name evidence="12" type="ORF">PTSG_01591</name>
</gene>
<reference evidence="12" key="1">
    <citation type="submission" date="2009-08" db="EMBL/GenBank/DDBJ databases">
        <title>Annotation of Salpingoeca rosetta.</title>
        <authorList>
            <consortium name="The Broad Institute Genome Sequencing Platform"/>
            <person name="Russ C."/>
            <person name="Cuomo C."/>
            <person name="Burger G."/>
            <person name="Gray M.W."/>
            <person name="Holland P.W.H."/>
            <person name="King N."/>
            <person name="Lang F.B.F."/>
            <person name="Roger A.J."/>
            <person name="Ruiz-Trillo I."/>
            <person name="Young S.K."/>
            <person name="Zeng Q."/>
            <person name="Gargeya S."/>
            <person name="Alvarado L."/>
            <person name="Berlin A."/>
            <person name="Chapman S.B."/>
            <person name="Chen Z."/>
            <person name="Freedman E."/>
            <person name="Gellesch M."/>
            <person name="Goldberg J."/>
            <person name="Griggs A."/>
            <person name="Gujja S."/>
            <person name="Heilman E."/>
            <person name="Heiman D."/>
            <person name="Howarth C."/>
            <person name="Mehta T."/>
            <person name="Neiman D."/>
            <person name="Pearson M."/>
            <person name="Roberts A."/>
            <person name="Saif S."/>
            <person name="Shea T."/>
            <person name="Shenoy N."/>
            <person name="Sisk P."/>
            <person name="Stolte C."/>
            <person name="Sykes S."/>
            <person name="White J."/>
            <person name="Yandava C."/>
            <person name="Haas B."/>
            <person name="Nusbaum C."/>
            <person name="Birren B."/>
        </authorList>
    </citation>
    <scope>NUCLEOTIDE SEQUENCE [LARGE SCALE GENOMIC DNA]</scope>
    <source>
        <strain evidence="12">ATCC 50818</strain>
    </source>
</reference>
<dbReference type="PIRSF" id="PIRSF010072">
    <property type="entry name" value="DUF1448"/>
    <property type="match status" value="1"/>
</dbReference>
<dbReference type="PANTHER" id="PTHR21351">
    <property type="entry name" value="BARDET-BIEDL SYNDROME PROTEIN 5"/>
    <property type="match status" value="1"/>
</dbReference>
<dbReference type="FunCoup" id="F2TYE0">
    <property type="interactions" value="107"/>
</dbReference>
<dbReference type="InterPro" id="IPR030804">
    <property type="entry name" value="BBS5/fem-3"/>
</dbReference>
<name>F2TYE0_SALR5</name>
<evidence type="ECO:0000256" key="7">
    <source>
        <dbReference type="ARBA" id="ARBA00023136"/>
    </source>
</evidence>
<sequence>MTTKSDKSPAKPAAPEPWRDHEVRFDSIATHMQPGPGEVIIDSLSNVEDTQGNNGVRGKLVVTNLRIMWHAIKKPSVNLSIGLFCISQISVKMVESKLKGGRTQALTLVCKFKKMRFSFVFTYLVPSSPRLFTIIQAVHRAYDSTRLYREVVVRSSTLVSDDRVAVLPDEEIFDTLDGVWNLSGDKGELGTMVVSNIRCIWYSDLDPRFNVTIPYCMMSRIAIRNSKFGKALVVKTAKAARSLTIGFRIDPADRLQRVAQKMERLHRVYHASPIYGVHVDVETAEGEGEGAGEMETEDDDIEIIQRDDFDVLAAYANGRLGQEASEDNKMPVYSEELGLAIEPLLPGFTLDALANIAC</sequence>
<comment type="similarity">
    <text evidence="3">Belongs to the BBS5 family.</text>
</comment>
<dbReference type="Gene3D" id="2.30.29.30">
    <property type="entry name" value="Pleckstrin-homology domain (PH domain)/Phosphotyrosine-binding domain (PTB)"/>
    <property type="match status" value="1"/>
</dbReference>
<dbReference type="InterPro" id="IPR014003">
    <property type="entry name" value="BBS5_PH"/>
</dbReference>
<evidence type="ECO:0000256" key="8">
    <source>
        <dbReference type="ARBA" id="ARBA00023212"/>
    </source>
</evidence>
<dbReference type="OrthoDB" id="10261999at2759"/>
<evidence type="ECO:0000256" key="1">
    <source>
        <dbReference type="ARBA" id="ARBA00004309"/>
    </source>
</evidence>
<keyword evidence="5" id="KW-0963">Cytoplasm</keyword>
<proteinExistence type="inferred from homology"/>
<evidence type="ECO:0000256" key="3">
    <source>
        <dbReference type="ARBA" id="ARBA00005822"/>
    </source>
</evidence>
<evidence type="ECO:0000259" key="11">
    <source>
        <dbReference type="SMART" id="SM00683"/>
    </source>
</evidence>
<dbReference type="SMART" id="SM00683">
    <property type="entry name" value="DM16"/>
    <property type="match status" value="2"/>
</dbReference>
<dbReference type="Proteomes" id="UP000007799">
    <property type="component" value="Unassembled WGS sequence"/>
</dbReference>
<dbReference type="RefSeq" id="XP_004997572.1">
    <property type="nucleotide sequence ID" value="XM_004997515.1"/>
</dbReference>
<dbReference type="AlphaFoldDB" id="F2TYE0"/>